<comment type="caution">
    <text evidence="1">The sequence shown here is derived from an EMBL/GenBank/DDBJ whole genome shotgun (WGS) entry which is preliminary data.</text>
</comment>
<evidence type="ECO:0000313" key="2">
    <source>
        <dbReference type="Proteomes" id="UP000887116"/>
    </source>
</evidence>
<keyword evidence="2" id="KW-1185">Reference proteome</keyword>
<organism evidence="1 2">
    <name type="scientific">Trichonephila clavata</name>
    <name type="common">Joro spider</name>
    <name type="synonym">Nephila clavata</name>
    <dbReference type="NCBI Taxonomy" id="2740835"/>
    <lineage>
        <taxon>Eukaryota</taxon>
        <taxon>Metazoa</taxon>
        <taxon>Ecdysozoa</taxon>
        <taxon>Arthropoda</taxon>
        <taxon>Chelicerata</taxon>
        <taxon>Arachnida</taxon>
        <taxon>Araneae</taxon>
        <taxon>Araneomorphae</taxon>
        <taxon>Entelegynae</taxon>
        <taxon>Araneoidea</taxon>
        <taxon>Nephilidae</taxon>
        <taxon>Trichonephila</taxon>
    </lineage>
</organism>
<evidence type="ECO:0000313" key="1">
    <source>
        <dbReference type="EMBL" id="GFQ66805.1"/>
    </source>
</evidence>
<dbReference type="Proteomes" id="UP000887116">
    <property type="component" value="Unassembled WGS sequence"/>
</dbReference>
<reference evidence="1" key="1">
    <citation type="submission" date="2020-07" db="EMBL/GenBank/DDBJ databases">
        <title>Multicomponent nature underlies the extraordinary mechanical properties of spider dragline silk.</title>
        <authorList>
            <person name="Kono N."/>
            <person name="Nakamura H."/>
            <person name="Mori M."/>
            <person name="Yoshida Y."/>
            <person name="Ohtoshi R."/>
            <person name="Malay A.D."/>
            <person name="Moran D.A.P."/>
            <person name="Tomita M."/>
            <person name="Numata K."/>
            <person name="Arakawa K."/>
        </authorList>
    </citation>
    <scope>NUCLEOTIDE SEQUENCE</scope>
</reference>
<sequence length="91" mass="11078">MRRKRENETLQEKELRREIKQTENGFRNFARSRTRRKSNRIGMARLRASETLQDQETRRKSNRIGMARLRASETLQDQKPEENPIELEWHV</sequence>
<gene>
    <name evidence="1" type="ORF">TNCT_574751</name>
</gene>
<dbReference type="OrthoDB" id="1728974at2759"/>
<protein>
    <submittedName>
        <fullName evidence="1">Uncharacterized protein</fullName>
    </submittedName>
</protein>
<accession>A0A8X6EZG6</accession>
<proteinExistence type="predicted"/>
<dbReference type="AlphaFoldDB" id="A0A8X6EZG6"/>
<dbReference type="EMBL" id="BMAO01000425">
    <property type="protein sequence ID" value="GFQ66805.1"/>
    <property type="molecule type" value="Genomic_DNA"/>
</dbReference>
<name>A0A8X6EZG6_TRICU</name>